<evidence type="ECO:0000313" key="1">
    <source>
        <dbReference type="EMBL" id="GFS82865.1"/>
    </source>
</evidence>
<reference evidence="1" key="1">
    <citation type="submission" date="2020-08" db="EMBL/GenBank/DDBJ databases">
        <title>Multicomponent nature underlies the extraordinary mechanical properties of spider dragline silk.</title>
        <authorList>
            <person name="Kono N."/>
            <person name="Nakamura H."/>
            <person name="Mori M."/>
            <person name="Yoshida Y."/>
            <person name="Ohtoshi R."/>
            <person name="Malay A.D."/>
            <person name="Moran D.A.P."/>
            <person name="Tomita M."/>
            <person name="Numata K."/>
            <person name="Arakawa K."/>
        </authorList>
    </citation>
    <scope>NUCLEOTIDE SEQUENCE</scope>
</reference>
<accession>A0A8X6MXJ7</accession>
<evidence type="ECO:0000313" key="2">
    <source>
        <dbReference type="Proteomes" id="UP000887013"/>
    </source>
</evidence>
<dbReference type="AlphaFoldDB" id="A0A8X6MXJ7"/>
<name>A0A8X6MXJ7_NEPPI</name>
<comment type="caution">
    <text evidence="1">The sequence shown here is derived from an EMBL/GenBank/DDBJ whole genome shotgun (WGS) entry which is preliminary data.</text>
</comment>
<proteinExistence type="predicted"/>
<organism evidence="1 2">
    <name type="scientific">Nephila pilipes</name>
    <name type="common">Giant wood spider</name>
    <name type="synonym">Nephila maculata</name>
    <dbReference type="NCBI Taxonomy" id="299642"/>
    <lineage>
        <taxon>Eukaryota</taxon>
        <taxon>Metazoa</taxon>
        <taxon>Ecdysozoa</taxon>
        <taxon>Arthropoda</taxon>
        <taxon>Chelicerata</taxon>
        <taxon>Arachnida</taxon>
        <taxon>Araneae</taxon>
        <taxon>Araneomorphae</taxon>
        <taxon>Entelegynae</taxon>
        <taxon>Araneoidea</taxon>
        <taxon>Nephilidae</taxon>
        <taxon>Nephila</taxon>
    </lineage>
</organism>
<keyword evidence="2" id="KW-1185">Reference proteome</keyword>
<gene>
    <name evidence="1" type="primary">AVEN_111637_1</name>
    <name evidence="1" type="ORF">NPIL_108131</name>
</gene>
<dbReference type="OrthoDB" id="10483964at2759"/>
<protein>
    <submittedName>
        <fullName evidence="1">Uncharacterized protein</fullName>
    </submittedName>
</protein>
<dbReference type="Proteomes" id="UP000887013">
    <property type="component" value="Unassembled WGS sequence"/>
</dbReference>
<dbReference type="EMBL" id="BMAW01051863">
    <property type="protein sequence ID" value="GFS82865.1"/>
    <property type="molecule type" value="Genomic_DNA"/>
</dbReference>
<sequence length="129" mass="14648">MSLFQNHRKAIRHVTSYECVISSIPPPFFCHQKGDLPDKQIRHRTRYFRRILPLPVGSYKGTSNLSPIAADTSTFSIQLDHQKGARITGSHCTISWPSVSFLVLKARSLIPGEEREDPFYFTSFPLSSP</sequence>